<feature type="compositionally biased region" description="Basic and acidic residues" evidence="4">
    <location>
        <begin position="743"/>
        <end position="770"/>
    </location>
</feature>
<dbReference type="InterPro" id="IPR051279">
    <property type="entry name" value="PP1-Reg/Actin-Interact_Protein"/>
</dbReference>
<protein>
    <submittedName>
        <fullName evidence="5">Uncharacterized protein</fullName>
    </submittedName>
</protein>
<evidence type="ECO:0000313" key="6">
    <source>
        <dbReference type="Proteomes" id="UP000078046"/>
    </source>
</evidence>
<keyword evidence="6" id="KW-1185">Reference proteome</keyword>
<dbReference type="Proteomes" id="UP000078046">
    <property type="component" value="Unassembled WGS sequence"/>
</dbReference>
<comment type="similarity">
    <text evidence="3">Belongs to the PPP1R37 family.</text>
</comment>
<dbReference type="PANTHER" id="PTHR24112:SF9">
    <property type="entry name" value="PROTEIN PHOSPHATASE 1 REGULATORY SUBUNIT 37"/>
    <property type="match status" value="1"/>
</dbReference>
<evidence type="ECO:0000256" key="3">
    <source>
        <dbReference type="ARBA" id="ARBA00038315"/>
    </source>
</evidence>
<evidence type="ECO:0000256" key="4">
    <source>
        <dbReference type="SAM" id="MobiDB-lite"/>
    </source>
</evidence>
<dbReference type="PANTHER" id="PTHR24112">
    <property type="entry name" value="LEUCINE-RICH REPEAT, ISOFORM F-RELATED"/>
    <property type="match status" value="1"/>
</dbReference>
<dbReference type="SUPFAM" id="SSF52540">
    <property type="entry name" value="P-loop containing nucleoside triphosphate hydrolases"/>
    <property type="match status" value="1"/>
</dbReference>
<dbReference type="AlphaFoldDB" id="A0A177B4I3"/>
<dbReference type="Gene3D" id="3.80.10.10">
    <property type="entry name" value="Ribonuclease Inhibitor"/>
    <property type="match status" value="1"/>
</dbReference>
<dbReference type="InterPro" id="IPR027417">
    <property type="entry name" value="P-loop_NTPase"/>
</dbReference>
<dbReference type="SUPFAM" id="SSF52047">
    <property type="entry name" value="RNI-like"/>
    <property type="match status" value="1"/>
</dbReference>
<evidence type="ECO:0000256" key="2">
    <source>
        <dbReference type="ARBA" id="ARBA00022737"/>
    </source>
</evidence>
<accession>A0A177B4I3</accession>
<gene>
    <name evidence="5" type="ORF">A3Q56_03061</name>
</gene>
<name>A0A177B4I3_9BILA</name>
<keyword evidence="1" id="KW-0433">Leucine-rich repeat</keyword>
<dbReference type="InterPro" id="IPR001611">
    <property type="entry name" value="Leu-rich_rpt"/>
</dbReference>
<sequence>MELKGYIQEKCKGEHGILDLKKFESYLINYYSQKFESIFITPWTYKIDINNLEFNLSSSNKKNSSPIASIKQLFGINLNEKRKNSSKISISGKPGVGKTTFLQSIAGLWASSQLYKNGYNFSKSADFNSVGKEQISKSVIGLIPDEIKMSSKTQSTYGTAPPYITSYDKLVKLLEKMHLSEEVASNYIFVYISTKYNQGKRGSNSHNTDNVNLPIFDDLFNLPDGIVCCKTHLLDTLLSINCILLIDDINENIIEPESILDKILFKKHRASILVTVNENDFFFKNYGKFLNHSFVLNGCLTIQDIEQLYKVLLTGMNVNHEGCRFVWDEKRDSIQNLFNSYLKPCMNIPFFSNLILQHFTNINKIYMKKHAVFNFLVNKQLSFIFSGEDAACIKLLKMAYNHFISQRKSFILTKNLSDIHQDIGAVGFYNIYLSNEHNKTIYKKLVCDGLITVTYNIVEYRDCMAAKYVYYCLNSRMSDENINLYDLNSEIPIKSIKNVLQYLSILSMDSANGMLNHFDMYNFLNCELKLKKLQHLSNVSISNEAYIYGIPSSYSSSSSQENESKPRKLFNPNSLLAQLKSSILNLHIEPYANDVIAKSSQITKTYINLSEFWKQVGVFKRYSFVIGRGFYLNSIVTIHLYNENATEVVNLLNILTDFSLSEKNSIGYCNYTSSTLDHTCQYCQNILKDPTIYNHFNDHTKKYSDTNGTDESQYKTKNLSTSTFWVEKIEPVEESDDIYAKPTKKDRPSSSISHDEIKSEKNGDTRECLTEPKTSSNKDYARDTGMISPTDKESDNIKSYSFINGHESDDKSKTSSLNVSYDTFKKNIKQEPKNCQNADVFQNGNGGKCALSKMDESSSDETDELPIVPNEQLIASLSKKEEDIYENTVTYDYSSVKFLPNLKILNIIRCTTPMNSSFIPILAQLFYVMPNLQILDLSMNNLSETFSHVVEQLYNLSNLRVLRLNNCSINAYSVNNSEMNRNANFPHLKCLDISSNPITSILTWSNHLRPFSSITTLNLSKTKCKDIELMYYDLVEAFHRLNKLNEIDLSETVICKKLVTMLIRNSNSIRSVKSLNISHCYIKNSTFINISQLLRNISTNITKINLSSNNLSDDHMVSKLTKSLSECKKLLHIDMSYCMMNPDVFMQLINMALALKLEYCDLSNNKLAGYTRWLTIQSKFNFNHELVEEDPKPIGYLNISKCNFQIHKLATAVKDSLSKYVKDLKISD</sequence>
<dbReference type="EMBL" id="LWCA01000322">
    <property type="protein sequence ID" value="OAF69185.1"/>
    <property type="molecule type" value="Genomic_DNA"/>
</dbReference>
<organism evidence="5 6">
    <name type="scientific">Intoshia linei</name>
    <dbReference type="NCBI Taxonomy" id="1819745"/>
    <lineage>
        <taxon>Eukaryota</taxon>
        <taxon>Metazoa</taxon>
        <taxon>Spiralia</taxon>
        <taxon>Lophotrochozoa</taxon>
        <taxon>Mesozoa</taxon>
        <taxon>Orthonectida</taxon>
        <taxon>Rhopaluridae</taxon>
        <taxon>Intoshia</taxon>
    </lineage>
</organism>
<comment type="caution">
    <text evidence="5">The sequence shown here is derived from an EMBL/GenBank/DDBJ whole genome shotgun (WGS) entry which is preliminary data.</text>
</comment>
<reference evidence="5 6" key="1">
    <citation type="submission" date="2016-04" db="EMBL/GenBank/DDBJ databases">
        <title>The genome of Intoshia linei affirms orthonectids as highly simplified spiralians.</title>
        <authorList>
            <person name="Mikhailov K.V."/>
            <person name="Slusarev G.S."/>
            <person name="Nikitin M.A."/>
            <person name="Logacheva M.D."/>
            <person name="Penin A."/>
            <person name="Aleoshin V."/>
            <person name="Panchin Y.V."/>
        </authorList>
    </citation>
    <scope>NUCLEOTIDE SEQUENCE [LARGE SCALE GENOMIC DNA]</scope>
    <source>
        <strain evidence="5">Intl2013</strain>
        <tissue evidence="5">Whole animal</tissue>
    </source>
</reference>
<proteinExistence type="inferred from homology"/>
<dbReference type="PROSITE" id="PS51450">
    <property type="entry name" value="LRR"/>
    <property type="match status" value="1"/>
</dbReference>
<dbReference type="InterPro" id="IPR032675">
    <property type="entry name" value="LRR_dom_sf"/>
</dbReference>
<dbReference type="OrthoDB" id="1394818at2759"/>
<evidence type="ECO:0000256" key="1">
    <source>
        <dbReference type="ARBA" id="ARBA00022614"/>
    </source>
</evidence>
<dbReference type="Gene3D" id="3.40.50.300">
    <property type="entry name" value="P-loop containing nucleotide triphosphate hydrolases"/>
    <property type="match status" value="1"/>
</dbReference>
<feature type="region of interest" description="Disordered" evidence="4">
    <location>
        <begin position="736"/>
        <end position="793"/>
    </location>
</feature>
<keyword evidence="2" id="KW-0677">Repeat</keyword>
<evidence type="ECO:0000313" key="5">
    <source>
        <dbReference type="EMBL" id="OAF69185.1"/>
    </source>
</evidence>